<accession>X0XZQ6</accession>
<evidence type="ECO:0000259" key="1">
    <source>
        <dbReference type="Pfam" id="PF13751"/>
    </source>
</evidence>
<proteinExistence type="predicted"/>
<feature type="non-terminal residue" evidence="2">
    <location>
        <position position="1"/>
    </location>
</feature>
<dbReference type="PANTHER" id="PTHR33408:SF2">
    <property type="entry name" value="TRANSPOSASE DDE DOMAIN-CONTAINING PROTEIN"/>
    <property type="match status" value="1"/>
</dbReference>
<dbReference type="AlphaFoldDB" id="X0XZQ6"/>
<reference evidence="2" key="1">
    <citation type="journal article" date="2014" name="Front. Microbiol.">
        <title>High frequency of phylogenetically diverse reductive dehalogenase-homologous genes in deep subseafloor sedimentary metagenomes.</title>
        <authorList>
            <person name="Kawai M."/>
            <person name="Futagami T."/>
            <person name="Toyoda A."/>
            <person name="Takaki Y."/>
            <person name="Nishi S."/>
            <person name="Hori S."/>
            <person name="Arai W."/>
            <person name="Tsubouchi T."/>
            <person name="Morono Y."/>
            <person name="Uchiyama I."/>
            <person name="Ito T."/>
            <person name="Fujiyama A."/>
            <person name="Inagaki F."/>
            <person name="Takami H."/>
        </authorList>
    </citation>
    <scope>NUCLEOTIDE SEQUENCE</scope>
    <source>
        <strain evidence="2">Expedition CK06-06</strain>
    </source>
</reference>
<comment type="caution">
    <text evidence="2">The sequence shown here is derived from an EMBL/GenBank/DDBJ whole genome shotgun (WGS) entry which is preliminary data.</text>
</comment>
<dbReference type="Pfam" id="PF13751">
    <property type="entry name" value="DDE_Tnp_1_6"/>
    <property type="match status" value="1"/>
</dbReference>
<dbReference type="EMBL" id="BARS01046207">
    <property type="protein sequence ID" value="GAG40647.1"/>
    <property type="molecule type" value="Genomic_DNA"/>
</dbReference>
<sequence>AEHHEKIPLAPKGRIPKDLTAKQRMARKLRTKKGRETYAKRKGMIEPIFGQIKQARGFRQFLLRGLAKVRGEWSLICMTHNLLKLFQRGRTAMA</sequence>
<dbReference type="PANTHER" id="PTHR33408">
    <property type="entry name" value="TRANSPOSASE"/>
    <property type="match status" value="1"/>
</dbReference>
<dbReference type="InterPro" id="IPR025668">
    <property type="entry name" value="Tnp_DDE_dom"/>
</dbReference>
<feature type="domain" description="Transposase DDE" evidence="1">
    <location>
        <begin position="20"/>
        <end position="85"/>
    </location>
</feature>
<name>X0XZQ6_9ZZZZ</name>
<organism evidence="2">
    <name type="scientific">marine sediment metagenome</name>
    <dbReference type="NCBI Taxonomy" id="412755"/>
    <lineage>
        <taxon>unclassified sequences</taxon>
        <taxon>metagenomes</taxon>
        <taxon>ecological metagenomes</taxon>
    </lineage>
</organism>
<evidence type="ECO:0000313" key="2">
    <source>
        <dbReference type="EMBL" id="GAG40647.1"/>
    </source>
</evidence>
<protein>
    <recommendedName>
        <fullName evidence="1">Transposase DDE domain-containing protein</fullName>
    </recommendedName>
</protein>
<gene>
    <name evidence="2" type="ORF">S01H1_69576</name>
</gene>